<gene>
    <name evidence="7" type="ORF">P0Y55_11735</name>
</gene>
<dbReference type="PROSITE" id="PS01213">
    <property type="entry name" value="GLOBIN_FAM_2"/>
    <property type="match status" value="1"/>
</dbReference>
<dbReference type="GO" id="GO:0046872">
    <property type="term" value="F:metal ion binding"/>
    <property type="evidence" value="ECO:0007669"/>
    <property type="project" value="UniProtKB-KW"/>
</dbReference>
<evidence type="ECO:0000256" key="3">
    <source>
        <dbReference type="ARBA" id="ARBA00022617"/>
    </source>
</evidence>
<evidence type="ECO:0000256" key="1">
    <source>
        <dbReference type="ARBA" id="ARBA00001971"/>
    </source>
</evidence>
<evidence type="ECO:0000313" key="7">
    <source>
        <dbReference type="EMBL" id="WEK53260.1"/>
    </source>
</evidence>
<comment type="similarity">
    <text evidence="6">Belongs to the truncated hemoglobin family. Group II subfamily.</text>
</comment>
<dbReference type="GO" id="GO:0005344">
    <property type="term" value="F:oxygen carrier activity"/>
    <property type="evidence" value="ECO:0007669"/>
    <property type="project" value="InterPro"/>
</dbReference>
<dbReference type="GO" id="GO:0020037">
    <property type="term" value="F:heme binding"/>
    <property type="evidence" value="ECO:0007669"/>
    <property type="project" value="InterPro"/>
</dbReference>
<comment type="cofactor">
    <cofactor evidence="1">
        <name>heme</name>
        <dbReference type="ChEBI" id="CHEBI:30413"/>
    </cofactor>
</comment>
<dbReference type="InterPro" id="IPR012292">
    <property type="entry name" value="Globin/Proto"/>
</dbReference>
<proteinExistence type="inferred from homology"/>
<keyword evidence="2" id="KW-0813">Transport</keyword>
<dbReference type="PANTHER" id="PTHR47366">
    <property type="entry name" value="TWO-ON-TWO HEMOGLOBIN-3"/>
    <property type="match status" value="1"/>
</dbReference>
<dbReference type="InterPro" id="IPR009050">
    <property type="entry name" value="Globin-like_sf"/>
</dbReference>
<evidence type="ECO:0000256" key="5">
    <source>
        <dbReference type="ARBA" id="ARBA00023004"/>
    </source>
</evidence>
<dbReference type="SUPFAM" id="SSF46458">
    <property type="entry name" value="Globin-like"/>
    <property type="match status" value="1"/>
</dbReference>
<dbReference type="EMBL" id="CP119317">
    <property type="protein sequence ID" value="WEK53260.1"/>
    <property type="molecule type" value="Genomic_DNA"/>
</dbReference>
<dbReference type="Proteomes" id="UP001178662">
    <property type="component" value="Chromosome"/>
</dbReference>
<protein>
    <submittedName>
        <fullName evidence="7">Globin</fullName>
    </submittedName>
</protein>
<evidence type="ECO:0000256" key="2">
    <source>
        <dbReference type="ARBA" id="ARBA00022448"/>
    </source>
</evidence>
<keyword evidence="5" id="KW-0408">Iron</keyword>
<dbReference type="InterPro" id="IPR019795">
    <property type="entry name" value="Globin_bac-like_CS"/>
</dbReference>
<dbReference type="Gene3D" id="1.10.490.10">
    <property type="entry name" value="Globins"/>
    <property type="match status" value="1"/>
</dbReference>
<dbReference type="PANTHER" id="PTHR47366:SF1">
    <property type="entry name" value="TWO-ON-TWO HEMOGLOBIN-3"/>
    <property type="match status" value="1"/>
</dbReference>
<dbReference type="InterPro" id="IPR044203">
    <property type="entry name" value="GlbO/GLB3-like"/>
</dbReference>
<accession>A0AA95JF27</accession>
<evidence type="ECO:0000313" key="8">
    <source>
        <dbReference type="Proteomes" id="UP001178662"/>
    </source>
</evidence>
<dbReference type="GO" id="GO:0019825">
    <property type="term" value="F:oxygen binding"/>
    <property type="evidence" value="ECO:0007669"/>
    <property type="project" value="InterPro"/>
</dbReference>
<dbReference type="Pfam" id="PF01152">
    <property type="entry name" value="Bac_globin"/>
    <property type="match status" value="1"/>
</dbReference>
<name>A0AA95JF27_9BACL</name>
<reference evidence="7" key="1">
    <citation type="submission" date="2023-03" db="EMBL/GenBank/DDBJ databases">
        <title>Andean soil-derived lignocellulolytic bacterial consortium as a source of novel taxa and putative plastic-active enzymes.</title>
        <authorList>
            <person name="Diaz-Garcia L."/>
            <person name="Chuvochina M."/>
            <person name="Feuerriegel G."/>
            <person name="Bunk B."/>
            <person name="Sproer C."/>
            <person name="Streit W.R."/>
            <person name="Rodriguez L.M."/>
            <person name="Overmann J."/>
            <person name="Jimenez D.J."/>
        </authorList>
    </citation>
    <scope>NUCLEOTIDE SEQUENCE</scope>
    <source>
        <strain evidence="7">MAG 2441</strain>
    </source>
</reference>
<evidence type="ECO:0000256" key="4">
    <source>
        <dbReference type="ARBA" id="ARBA00022723"/>
    </source>
</evidence>
<sequence length="127" mass="14550">MLVDEQETLYQAMGGADTINKLVEAFYPKVYADPDLSPLFSDGVESIMYKQRLFLTQFTGGPSLYSEQYGPPQMRMRHLPFEITPRRAIAWLRCMREAMDDIGFTGEARELLYERLTQVAGIMVNAE</sequence>
<keyword evidence="3" id="KW-0349">Heme</keyword>
<evidence type="ECO:0000256" key="6">
    <source>
        <dbReference type="ARBA" id="ARBA00034496"/>
    </source>
</evidence>
<keyword evidence="4" id="KW-0479">Metal-binding</keyword>
<dbReference type="AlphaFoldDB" id="A0AA95JF27"/>
<dbReference type="InterPro" id="IPR001486">
    <property type="entry name" value="Hemoglobin_trunc"/>
</dbReference>
<keyword evidence="8" id="KW-1185">Reference proteome</keyword>
<organism evidence="7 8">
    <name type="scientific">Candidatus Cohnella colombiensis</name>
    <dbReference type="NCBI Taxonomy" id="3121368"/>
    <lineage>
        <taxon>Bacteria</taxon>
        <taxon>Bacillati</taxon>
        <taxon>Bacillota</taxon>
        <taxon>Bacilli</taxon>
        <taxon>Bacillales</taxon>
        <taxon>Paenibacillaceae</taxon>
        <taxon>Cohnella</taxon>
    </lineage>
</organism>